<name>A0A8S3RW71_MYTED</name>
<dbReference type="SUPFAM" id="SSF52540">
    <property type="entry name" value="P-loop containing nucleoside triphosphate hydrolases"/>
    <property type="match status" value="1"/>
</dbReference>
<evidence type="ECO:0000313" key="1">
    <source>
        <dbReference type="EMBL" id="CAG2211043.1"/>
    </source>
</evidence>
<dbReference type="PANTHER" id="PTHR47642">
    <property type="entry name" value="ATP-DEPENDENT DNA HELICASE"/>
    <property type="match status" value="1"/>
</dbReference>
<accession>A0A8S3RW71</accession>
<dbReference type="InterPro" id="IPR051055">
    <property type="entry name" value="PIF1_helicase"/>
</dbReference>
<protein>
    <submittedName>
        <fullName evidence="1">Uncharacterized protein</fullName>
    </submittedName>
</protein>
<dbReference type="EMBL" id="CAJPWZ010001251">
    <property type="protein sequence ID" value="CAG2211043.1"/>
    <property type="molecule type" value="Genomic_DNA"/>
</dbReference>
<reference evidence="1" key="1">
    <citation type="submission" date="2021-03" db="EMBL/GenBank/DDBJ databases">
        <authorList>
            <person name="Bekaert M."/>
        </authorList>
    </citation>
    <scope>NUCLEOTIDE SEQUENCE</scope>
</reference>
<dbReference type="Gene3D" id="3.60.10.10">
    <property type="entry name" value="Endonuclease/exonuclease/phosphatase"/>
    <property type="match status" value="1"/>
</dbReference>
<proteinExistence type="predicted"/>
<dbReference type="InterPro" id="IPR027417">
    <property type="entry name" value="P-loop_NTPase"/>
</dbReference>
<dbReference type="OrthoDB" id="6122198at2759"/>
<gene>
    <name evidence="1" type="ORF">MEDL_25092</name>
</gene>
<dbReference type="SUPFAM" id="SSF56219">
    <property type="entry name" value="DNase I-like"/>
    <property type="match status" value="1"/>
</dbReference>
<dbReference type="Proteomes" id="UP000683360">
    <property type="component" value="Unassembled WGS sequence"/>
</dbReference>
<dbReference type="CDD" id="cd18809">
    <property type="entry name" value="SF1_C_RecD"/>
    <property type="match status" value="1"/>
</dbReference>
<dbReference type="AlphaFoldDB" id="A0A8S3RW71"/>
<keyword evidence="2" id="KW-1185">Reference proteome</keyword>
<sequence>MVLFDNEKICQDKTSITSKHQAIMITKFEENLPKHAVRFQFPLRLAWACTIHKVQGLTTDTAVVSLKNIFAAGMSYVALSRVTSMAGLTIKDFDEKNIYCNEQICKALKQMPLYLTVKDRTIQQNEMVILVHNIQGLIPHINDIRSNSDISSANFVCLTETWLEKETVPSLEGFNFLHRDRYSSYPSKKDVFQQLKSKKHGGVGIYIRNNQHCCPLTLDSVNMECLVIYIKEINSNLVLVYRTETYPSSVFLDELYEVLISLPQENSNTSTIVLGDFNQDLLKKNSSIQQFMTKQGFVQIVSHPTTDGDTLIDHVYLHGNLQVSVEIIQTYYSYHNMVSLHIKLPKFVNQQRFHVVAEKVQGTKVKDDDYMRIGRPITYTWKNEFLNAGATIENYKLYLGSFPGGYDILTIQDDIPGTSTGYNMSRISLIPGIRYYSNVIAYNYAGAHTTSTSDGFIVDQMDPSAGIVYDGLGILDIEYQNSTNNVAAHWHGFIDTESGIQSYHWCVGETTHVHRIYSNSECSVHPWTNVGLHVSASKNLSIEILQGRKIYNKVYAIDGVGRRSSIVVSDGVIIDITSPIPEKFIIATELFGNNTSFENTGGEEINFENVSATDICMVSNSFHPLSWIPAPLTCLAVVSSDVNLAKDGQSHLPISDSFGANKEGFIQFDSVKHIFLIYTKPYRHDGSGDSREKISWHAHTFYFSAISSHANITIGSIDKTTGIFLDDLSVQEVNFTTSATSGHVLGHVVYLHEWSSIHGSWSFTDPESPIVDYTWAIGYSEGGTQIQPFRSVGLMNFAVNNNVTLVHNTYIYVTAIATNAVGLRGVSYSDPILVDLTPPDIKYVNDGAGTDEDAWEFNEVTANWAVEDPESGILLCQWAIGYQPGGNDLLPYTVVTTATVYKEFPYSVLSGYTIYTTLTCENHAGLSSVMSSDGVKISNQPPSVAAAVVETLPLSITEYNPRDSYQGVTDNIRLKWTGFVDNIGVERYKVFYKDSGTAEVMFFADVQDILYAHFTKMSLSVGSNNISVQAINKLFKSSSQVTSYSTVDISSPKVDTTKTLTIDWMNNKVVVSWDNIFTSDNDLFYEVSSGSTQGGVNIIQWQETRQTSITFGFPSSIPVTTGLPVHVTVTAISVSGFSAVKTGSFKLP</sequence>
<dbReference type="GO" id="GO:0003824">
    <property type="term" value="F:catalytic activity"/>
    <property type="evidence" value="ECO:0007669"/>
    <property type="project" value="InterPro"/>
</dbReference>
<dbReference type="PANTHER" id="PTHR47642:SF3">
    <property type="entry name" value="ATP-DEPENDENT DNA HELICASE"/>
    <property type="match status" value="1"/>
</dbReference>
<comment type="caution">
    <text evidence="1">The sequence shown here is derived from an EMBL/GenBank/DDBJ whole genome shotgun (WGS) entry which is preliminary data.</text>
</comment>
<evidence type="ECO:0000313" key="2">
    <source>
        <dbReference type="Proteomes" id="UP000683360"/>
    </source>
</evidence>
<organism evidence="1 2">
    <name type="scientific">Mytilus edulis</name>
    <name type="common">Blue mussel</name>
    <dbReference type="NCBI Taxonomy" id="6550"/>
    <lineage>
        <taxon>Eukaryota</taxon>
        <taxon>Metazoa</taxon>
        <taxon>Spiralia</taxon>
        <taxon>Lophotrochozoa</taxon>
        <taxon>Mollusca</taxon>
        <taxon>Bivalvia</taxon>
        <taxon>Autobranchia</taxon>
        <taxon>Pteriomorphia</taxon>
        <taxon>Mytilida</taxon>
        <taxon>Mytiloidea</taxon>
        <taxon>Mytilidae</taxon>
        <taxon>Mytilinae</taxon>
        <taxon>Mytilus</taxon>
    </lineage>
</organism>
<dbReference type="InterPro" id="IPR036691">
    <property type="entry name" value="Endo/exonu/phosph_ase_sf"/>
</dbReference>